<name>A0A5B7DNA8_PORTR</name>
<accession>A0A5B7DNA8</accession>
<protein>
    <submittedName>
        <fullName evidence="1">Uncharacterized protein</fullName>
    </submittedName>
</protein>
<sequence>MLGNIAGRFGGKLSERRRAAADAVIVLNRLKLIFERQEIVLLRAGAGGSFARHGQVAWRQEVERWRVACLESSWGESDVD</sequence>
<dbReference type="Proteomes" id="UP000324222">
    <property type="component" value="Unassembled WGS sequence"/>
</dbReference>
<gene>
    <name evidence="1" type="ORF">E2C01_015959</name>
</gene>
<evidence type="ECO:0000313" key="1">
    <source>
        <dbReference type="EMBL" id="MPC22928.1"/>
    </source>
</evidence>
<comment type="caution">
    <text evidence="1">The sequence shown here is derived from an EMBL/GenBank/DDBJ whole genome shotgun (WGS) entry which is preliminary data.</text>
</comment>
<keyword evidence="2" id="KW-1185">Reference proteome</keyword>
<proteinExistence type="predicted"/>
<organism evidence="1 2">
    <name type="scientific">Portunus trituberculatus</name>
    <name type="common">Swimming crab</name>
    <name type="synonym">Neptunus trituberculatus</name>
    <dbReference type="NCBI Taxonomy" id="210409"/>
    <lineage>
        <taxon>Eukaryota</taxon>
        <taxon>Metazoa</taxon>
        <taxon>Ecdysozoa</taxon>
        <taxon>Arthropoda</taxon>
        <taxon>Crustacea</taxon>
        <taxon>Multicrustacea</taxon>
        <taxon>Malacostraca</taxon>
        <taxon>Eumalacostraca</taxon>
        <taxon>Eucarida</taxon>
        <taxon>Decapoda</taxon>
        <taxon>Pleocyemata</taxon>
        <taxon>Brachyura</taxon>
        <taxon>Eubrachyura</taxon>
        <taxon>Portunoidea</taxon>
        <taxon>Portunidae</taxon>
        <taxon>Portuninae</taxon>
        <taxon>Portunus</taxon>
    </lineage>
</organism>
<dbReference type="AlphaFoldDB" id="A0A5B7DNA8"/>
<dbReference type="EMBL" id="VSRR010001144">
    <property type="protein sequence ID" value="MPC22928.1"/>
    <property type="molecule type" value="Genomic_DNA"/>
</dbReference>
<reference evidence="1 2" key="1">
    <citation type="submission" date="2019-05" db="EMBL/GenBank/DDBJ databases">
        <title>Another draft genome of Portunus trituberculatus and its Hox gene families provides insights of decapod evolution.</title>
        <authorList>
            <person name="Jeong J.-H."/>
            <person name="Song I."/>
            <person name="Kim S."/>
            <person name="Choi T."/>
            <person name="Kim D."/>
            <person name="Ryu S."/>
            <person name="Kim W."/>
        </authorList>
    </citation>
    <scope>NUCLEOTIDE SEQUENCE [LARGE SCALE GENOMIC DNA]</scope>
    <source>
        <tissue evidence="1">Muscle</tissue>
    </source>
</reference>
<evidence type="ECO:0000313" key="2">
    <source>
        <dbReference type="Proteomes" id="UP000324222"/>
    </source>
</evidence>